<dbReference type="Proteomes" id="UP000594261">
    <property type="component" value="Chromosome 11"/>
</dbReference>
<reference evidence="1" key="2">
    <citation type="submission" date="2021-01" db="UniProtKB">
        <authorList>
            <consortium name="EnsemblPlants"/>
        </authorList>
    </citation>
    <scope>IDENTIFICATION</scope>
</reference>
<dbReference type="InParanoid" id="A0A7N2MWL1"/>
<proteinExistence type="predicted"/>
<evidence type="ECO:0000313" key="2">
    <source>
        <dbReference type="Proteomes" id="UP000594261"/>
    </source>
</evidence>
<dbReference type="AlphaFoldDB" id="A0A7N2MWL1"/>
<sequence>MILFFLARRMKKNCQSIKDALDVFCDLSGQKVNHGKSWVYFSPNVSADGRGELGSCLNLHSTPNLGKYLGFPLKLPGMKKGYDIFLQGSKWKMGSKGNSSLWHDKWLSNGAFRSLICGPLNCDEDSLMVSEASWNTSSLSFDLRLDLSLRLSLYLYLVCALTL</sequence>
<keyword evidence="2" id="KW-1185">Reference proteome</keyword>
<accession>A0A7N2MWL1</accession>
<dbReference type="EMBL" id="LRBV02000011">
    <property type="status" value="NOT_ANNOTATED_CDS"/>
    <property type="molecule type" value="Genomic_DNA"/>
</dbReference>
<organism evidence="1 2">
    <name type="scientific">Quercus lobata</name>
    <name type="common">Valley oak</name>
    <dbReference type="NCBI Taxonomy" id="97700"/>
    <lineage>
        <taxon>Eukaryota</taxon>
        <taxon>Viridiplantae</taxon>
        <taxon>Streptophyta</taxon>
        <taxon>Embryophyta</taxon>
        <taxon>Tracheophyta</taxon>
        <taxon>Spermatophyta</taxon>
        <taxon>Magnoliopsida</taxon>
        <taxon>eudicotyledons</taxon>
        <taxon>Gunneridae</taxon>
        <taxon>Pentapetalae</taxon>
        <taxon>rosids</taxon>
        <taxon>fabids</taxon>
        <taxon>Fagales</taxon>
        <taxon>Fagaceae</taxon>
        <taxon>Quercus</taxon>
    </lineage>
</organism>
<name>A0A7N2MWL1_QUELO</name>
<protein>
    <submittedName>
        <fullName evidence="1">Uncharacterized protein</fullName>
    </submittedName>
</protein>
<evidence type="ECO:0000313" key="1">
    <source>
        <dbReference type="EnsemblPlants" id="QL11p023975:mrna"/>
    </source>
</evidence>
<dbReference type="Gramene" id="QL11p023975:mrna">
    <property type="protein sequence ID" value="QL11p023975:mrna"/>
    <property type="gene ID" value="QL11p023975"/>
</dbReference>
<dbReference type="EnsemblPlants" id="QL11p023975:mrna">
    <property type="protein sequence ID" value="QL11p023975:mrna"/>
    <property type="gene ID" value="QL11p023975"/>
</dbReference>
<reference evidence="1 2" key="1">
    <citation type="journal article" date="2016" name="G3 (Bethesda)">
        <title>First Draft Assembly and Annotation of the Genome of a California Endemic Oak Quercus lobata Nee (Fagaceae).</title>
        <authorList>
            <person name="Sork V.L."/>
            <person name="Fitz-Gibbon S.T."/>
            <person name="Puiu D."/>
            <person name="Crepeau M."/>
            <person name="Gugger P.F."/>
            <person name="Sherman R."/>
            <person name="Stevens K."/>
            <person name="Langley C.H."/>
            <person name="Pellegrini M."/>
            <person name="Salzberg S.L."/>
        </authorList>
    </citation>
    <scope>NUCLEOTIDE SEQUENCE [LARGE SCALE GENOMIC DNA]</scope>
    <source>
        <strain evidence="1 2">cv. SW786</strain>
    </source>
</reference>